<sequence length="80" mass="9295">MAFRTDEERHTIQVTIHAPQLFLLLSIVATRKNNDLVDNETNGLVRKTIIVITVRAPMYLNTSRHNKEPIRPLVKDKIFE</sequence>
<dbReference type="AlphaFoldDB" id="A0A022QSN9"/>
<proteinExistence type="predicted"/>
<gene>
    <name evidence="1" type="ORF">MIMGU_mgv1a017355mg</name>
</gene>
<organism evidence="1 2">
    <name type="scientific">Erythranthe guttata</name>
    <name type="common">Yellow monkey flower</name>
    <name type="synonym">Mimulus guttatus</name>
    <dbReference type="NCBI Taxonomy" id="4155"/>
    <lineage>
        <taxon>Eukaryota</taxon>
        <taxon>Viridiplantae</taxon>
        <taxon>Streptophyta</taxon>
        <taxon>Embryophyta</taxon>
        <taxon>Tracheophyta</taxon>
        <taxon>Spermatophyta</taxon>
        <taxon>Magnoliopsida</taxon>
        <taxon>eudicotyledons</taxon>
        <taxon>Gunneridae</taxon>
        <taxon>Pentapetalae</taxon>
        <taxon>asterids</taxon>
        <taxon>lamiids</taxon>
        <taxon>Lamiales</taxon>
        <taxon>Phrymaceae</taxon>
        <taxon>Erythranthe</taxon>
    </lineage>
</organism>
<evidence type="ECO:0000313" key="2">
    <source>
        <dbReference type="Proteomes" id="UP000030748"/>
    </source>
</evidence>
<dbReference type="Proteomes" id="UP000030748">
    <property type="component" value="Unassembled WGS sequence"/>
</dbReference>
<evidence type="ECO:0000313" key="1">
    <source>
        <dbReference type="EMBL" id="EYU30584.1"/>
    </source>
</evidence>
<protein>
    <submittedName>
        <fullName evidence="1">Uncharacterized protein</fullName>
    </submittedName>
</protein>
<dbReference type="EMBL" id="KI631019">
    <property type="protein sequence ID" value="EYU30584.1"/>
    <property type="molecule type" value="Genomic_DNA"/>
</dbReference>
<keyword evidence="2" id="KW-1185">Reference proteome</keyword>
<reference evidence="1 2" key="1">
    <citation type="journal article" date="2013" name="Proc. Natl. Acad. Sci. U.S.A.">
        <title>Fine-scale variation in meiotic recombination in Mimulus inferred from population shotgun sequencing.</title>
        <authorList>
            <person name="Hellsten U."/>
            <person name="Wright K.M."/>
            <person name="Jenkins J."/>
            <person name="Shu S."/>
            <person name="Yuan Y."/>
            <person name="Wessler S.R."/>
            <person name="Schmutz J."/>
            <person name="Willis J.H."/>
            <person name="Rokhsar D.S."/>
        </authorList>
    </citation>
    <scope>NUCLEOTIDE SEQUENCE [LARGE SCALE GENOMIC DNA]</scope>
    <source>
        <strain evidence="2">cv. DUN x IM62</strain>
    </source>
</reference>
<name>A0A022QSN9_ERYGU</name>
<accession>A0A022QSN9</accession>